<name>A0A9P9AFX9_9HYPO</name>
<gene>
    <name evidence="2" type="ORF">B0T10DRAFT_465587</name>
</gene>
<dbReference type="Proteomes" id="UP000777438">
    <property type="component" value="Unassembled WGS sequence"/>
</dbReference>
<dbReference type="AlphaFoldDB" id="A0A9P9AFX9"/>
<keyword evidence="3" id="KW-1185">Reference proteome</keyword>
<proteinExistence type="predicted"/>
<protein>
    <submittedName>
        <fullName evidence="2">Uncharacterized protein</fullName>
    </submittedName>
</protein>
<accession>A0A9P9AFX9</accession>
<organism evidence="2 3">
    <name type="scientific">Thelonectria olida</name>
    <dbReference type="NCBI Taxonomy" id="1576542"/>
    <lineage>
        <taxon>Eukaryota</taxon>
        <taxon>Fungi</taxon>
        <taxon>Dikarya</taxon>
        <taxon>Ascomycota</taxon>
        <taxon>Pezizomycotina</taxon>
        <taxon>Sordariomycetes</taxon>
        <taxon>Hypocreomycetidae</taxon>
        <taxon>Hypocreales</taxon>
        <taxon>Nectriaceae</taxon>
        <taxon>Thelonectria</taxon>
    </lineage>
</organism>
<feature type="compositionally biased region" description="Basic and acidic residues" evidence="1">
    <location>
        <begin position="97"/>
        <end position="106"/>
    </location>
</feature>
<evidence type="ECO:0000313" key="3">
    <source>
        <dbReference type="Proteomes" id="UP000777438"/>
    </source>
</evidence>
<dbReference type="EMBL" id="JAGPYM010000038">
    <property type="protein sequence ID" value="KAH6874527.1"/>
    <property type="molecule type" value="Genomic_DNA"/>
</dbReference>
<evidence type="ECO:0000313" key="2">
    <source>
        <dbReference type="EMBL" id="KAH6874527.1"/>
    </source>
</evidence>
<comment type="caution">
    <text evidence="2">The sequence shown here is derived from an EMBL/GenBank/DDBJ whole genome shotgun (WGS) entry which is preliminary data.</text>
</comment>
<reference evidence="2 3" key="1">
    <citation type="journal article" date="2021" name="Nat. Commun.">
        <title>Genetic determinants of endophytism in the Arabidopsis root mycobiome.</title>
        <authorList>
            <person name="Mesny F."/>
            <person name="Miyauchi S."/>
            <person name="Thiergart T."/>
            <person name="Pickel B."/>
            <person name="Atanasova L."/>
            <person name="Karlsson M."/>
            <person name="Huettel B."/>
            <person name="Barry K.W."/>
            <person name="Haridas S."/>
            <person name="Chen C."/>
            <person name="Bauer D."/>
            <person name="Andreopoulos W."/>
            <person name="Pangilinan J."/>
            <person name="LaButti K."/>
            <person name="Riley R."/>
            <person name="Lipzen A."/>
            <person name="Clum A."/>
            <person name="Drula E."/>
            <person name="Henrissat B."/>
            <person name="Kohler A."/>
            <person name="Grigoriev I.V."/>
            <person name="Martin F.M."/>
            <person name="Hacquard S."/>
        </authorList>
    </citation>
    <scope>NUCLEOTIDE SEQUENCE [LARGE SCALE GENOMIC DNA]</scope>
    <source>
        <strain evidence="2 3">MPI-CAGE-CH-0241</strain>
    </source>
</reference>
<sequence length="106" mass="11663">MFRASLPKVANAHALAGRAPRMRGEANEIVLGIKGLSLPSGPYLARKTAAHEEKQPLGKHLVEFDPNKAFPRIKDICTSRDVAEKQVINPKGLPPQRKNEEKITSD</sequence>
<dbReference type="OrthoDB" id="5396311at2759"/>
<evidence type="ECO:0000256" key="1">
    <source>
        <dbReference type="SAM" id="MobiDB-lite"/>
    </source>
</evidence>
<feature type="region of interest" description="Disordered" evidence="1">
    <location>
        <begin position="86"/>
        <end position="106"/>
    </location>
</feature>